<evidence type="ECO:0000256" key="3">
    <source>
        <dbReference type="ARBA" id="ARBA00023163"/>
    </source>
</evidence>
<dbReference type="PROSITE" id="PS50977">
    <property type="entry name" value="HTH_TETR_2"/>
    <property type="match status" value="1"/>
</dbReference>
<dbReference type="GO" id="GO:0000976">
    <property type="term" value="F:transcription cis-regulatory region binding"/>
    <property type="evidence" value="ECO:0007669"/>
    <property type="project" value="TreeGrafter"/>
</dbReference>
<keyword evidence="1" id="KW-0805">Transcription regulation</keyword>
<sequence length="212" mass="23330">MTEIQGSAKARQTRWFQTRGALLDAAVTSLVRHGHSGTTMARIQEYAGVSRGSLTHHFGSMQELLVAAISHVAEGQLAQVTDFADTLAPGHDPDELVGLLHRFMSGPMFVAGLELWLAARTDDALKRALAPVEKDFGYRMRNALQDRGVVGPGARISRADLEMLFVLLRGLAVTQILRADDTTQRRILTDWADQLRHRALPASVAEDAEREH</sequence>
<comment type="caution">
    <text evidence="6">The sequence shown here is derived from an EMBL/GenBank/DDBJ whole genome shotgun (WGS) entry which is preliminary data.</text>
</comment>
<feature type="DNA-binding region" description="H-T-H motif" evidence="4">
    <location>
        <begin position="39"/>
        <end position="58"/>
    </location>
</feature>
<dbReference type="PRINTS" id="PR00455">
    <property type="entry name" value="HTHTETR"/>
</dbReference>
<dbReference type="Gene3D" id="1.10.357.10">
    <property type="entry name" value="Tetracycline Repressor, domain 2"/>
    <property type="match status" value="1"/>
</dbReference>
<evidence type="ECO:0000256" key="1">
    <source>
        <dbReference type="ARBA" id="ARBA00023015"/>
    </source>
</evidence>
<dbReference type="InterPro" id="IPR001647">
    <property type="entry name" value="HTH_TetR"/>
</dbReference>
<protein>
    <submittedName>
        <fullName evidence="6">TetR/AcrR family transcriptional regulator</fullName>
    </submittedName>
</protein>
<gene>
    <name evidence="6" type="ORF">M3D93_15990</name>
</gene>
<keyword evidence="2 4" id="KW-0238">DNA-binding</keyword>
<dbReference type="Proteomes" id="UP001206890">
    <property type="component" value="Unassembled WGS sequence"/>
</dbReference>
<dbReference type="PANTHER" id="PTHR30055:SF234">
    <property type="entry name" value="HTH-TYPE TRANSCRIPTIONAL REGULATOR BETI"/>
    <property type="match status" value="1"/>
</dbReference>
<evidence type="ECO:0000256" key="4">
    <source>
        <dbReference type="PROSITE-ProRule" id="PRU00335"/>
    </source>
</evidence>
<dbReference type="AlphaFoldDB" id="A0AAW5QC89"/>
<dbReference type="InterPro" id="IPR009057">
    <property type="entry name" value="Homeodomain-like_sf"/>
</dbReference>
<dbReference type="PANTHER" id="PTHR30055">
    <property type="entry name" value="HTH-TYPE TRANSCRIPTIONAL REGULATOR RUTR"/>
    <property type="match status" value="1"/>
</dbReference>
<proteinExistence type="predicted"/>
<dbReference type="Pfam" id="PF00440">
    <property type="entry name" value="TetR_N"/>
    <property type="match status" value="1"/>
</dbReference>
<evidence type="ECO:0000256" key="2">
    <source>
        <dbReference type="ARBA" id="ARBA00023125"/>
    </source>
</evidence>
<dbReference type="RefSeq" id="WP_259852122.1">
    <property type="nucleotide sequence ID" value="NZ_JALXRO010000114.1"/>
</dbReference>
<feature type="domain" description="HTH tetR-type" evidence="5">
    <location>
        <begin position="16"/>
        <end position="76"/>
    </location>
</feature>
<name>A0AAW5QC89_9ACTN</name>
<dbReference type="EMBL" id="JALXTC010000122">
    <property type="protein sequence ID" value="MCT2119230.1"/>
    <property type="molecule type" value="Genomic_DNA"/>
</dbReference>
<accession>A0AAW5QC89</accession>
<evidence type="ECO:0000259" key="5">
    <source>
        <dbReference type="PROSITE" id="PS50977"/>
    </source>
</evidence>
<evidence type="ECO:0000313" key="6">
    <source>
        <dbReference type="EMBL" id="MCT2119230.1"/>
    </source>
</evidence>
<organism evidence="6 7">
    <name type="scientific">Dietzia cinnamea</name>
    <dbReference type="NCBI Taxonomy" id="321318"/>
    <lineage>
        <taxon>Bacteria</taxon>
        <taxon>Bacillati</taxon>
        <taxon>Actinomycetota</taxon>
        <taxon>Actinomycetes</taxon>
        <taxon>Mycobacteriales</taxon>
        <taxon>Dietziaceae</taxon>
        <taxon>Dietzia</taxon>
    </lineage>
</organism>
<keyword evidence="3" id="KW-0804">Transcription</keyword>
<dbReference type="GO" id="GO:0003700">
    <property type="term" value="F:DNA-binding transcription factor activity"/>
    <property type="evidence" value="ECO:0007669"/>
    <property type="project" value="TreeGrafter"/>
</dbReference>
<dbReference type="InterPro" id="IPR050109">
    <property type="entry name" value="HTH-type_TetR-like_transc_reg"/>
</dbReference>
<dbReference type="SUPFAM" id="SSF46689">
    <property type="entry name" value="Homeodomain-like"/>
    <property type="match status" value="1"/>
</dbReference>
<reference evidence="6" key="1">
    <citation type="submission" date="2022-04" db="EMBL/GenBank/DDBJ databases">
        <title>Human microbiome associated bacterial genomes.</title>
        <authorList>
            <person name="Sandstrom S."/>
            <person name="Salamzade R."/>
            <person name="Kalan L.R."/>
        </authorList>
    </citation>
    <scope>NUCLEOTIDE SEQUENCE</scope>
    <source>
        <strain evidence="6">P3-SID1762</strain>
    </source>
</reference>
<evidence type="ECO:0000313" key="7">
    <source>
        <dbReference type="Proteomes" id="UP001206890"/>
    </source>
</evidence>